<keyword evidence="2" id="KW-1185">Reference proteome</keyword>
<dbReference type="EMBL" id="BJZV01000022">
    <property type="protein sequence ID" value="GEP11737.1"/>
    <property type="molecule type" value="Genomic_DNA"/>
</dbReference>
<name>A0A512JP56_9HYPH</name>
<evidence type="ECO:0000313" key="2">
    <source>
        <dbReference type="Proteomes" id="UP000321750"/>
    </source>
</evidence>
<reference evidence="1 2" key="1">
    <citation type="submission" date="2019-07" db="EMBL/GenBank/DDBJ databases">
        <title>Whole genome shotgun sequence of Methylobacterium gnaphalii NBRC 107716.</title>
        <authorList>
            <person name="Hosoyama A."/>
            <person name="Uohara A."/>
            <person name="Ohji S."/>
            <person name="Ichikawa N."/>
        </authorList>
    </citation>
    <scope>NUCLEOTIDE SEQUENCE [LARGE SCALE GENOMIC DNA]</scope>
    <source>
        <strain evidence="1 2">NBRC 107716</strain>
    </source>
</reference>
<dbReference type="Proteomes" id="UP000321750">
    <property type="component" value="Unassembled WGS sequence"/>
</dbReference>
<gene>
    <name evidence="1" type="ORF">MGN01_35820</name>
</gene>
<proteinExistence type="predicted"/>
<evidence type="ECO:0000313" key="1">
    <source>
        <dbReference type="EMBL" id="GEP11737.1"/>
    </source>
</evidence>
<dbReference type="AlphaFoldDB" id="A0A512JP56"/>
<accession>A0A512JP56</accession>
<sequence>MSVIRLRAAVIVVPDSKAAAVVAKSRYSLEGKGIGVGRDDLSRPL</sequence>
<comment type="caution">
    <text evidence="1">The sequence shown here is derived from an EMBL/GenBank/DDBJ whole genome shotgun (WGS) entry which is preliminary data.</text>
</comment>
<organism evidence="1 2">
    <name type="scientific">Methylobacterium gnaphalii</name>
    <dbReference type="NCBI Taxonomy" id="1010610"/>
    <lineage>
        <taxon>Bacteria</taxon>
        <taxon>Pseudomonadati</taxon>
        <taxon>Pseudomonadota</taxon>
        <taxon>Alphaproteobacteria</taxon>
        <taxon>Hyphomicrobiales</taxon>
        <taxon>Methylobacteriaceae</taxon>
        <taxon>Methylobacterium</taxon>
    </lineage>
</organism>
<protein>
    <submittedName>
        <fullName evidence="1">Uncharacterized protein</fullName>
    </submittedName>
</protein>
<dbReference type="RefSeq" id="WP_170246046.1">
    <property type="nucleotide sequence ID" value="NZ_BJZV01000022.1"/>
</dbReference>